<evidence type="ECO:0000256" key="5">
    <source>
        <dbReference type="ARBA" id="ARBA00022723"/>
    </source>
</evidence>
<evidence type="ECO:0000256" key="1">
    <source>
        <dbReference type="ARBA" id="ARBA00001968"/>
    </source>
</evidence>
<keyword evidence="4" id="KW-0540">Nuclease</keyword>
<dbReference type="EMBL" id="AJIL01000382">
    <property type="protein sequence ID" value="KNE89365.1"/>
    <property type="molecule type" value="Genomic_DNA"/>
</dbReference>
<protein>
    <recommendedName>
        <fullName evidence="8">DDE Tnp4 domain-containing protein</fullName>
    </recommendedName>
</protein>
<keyword evidence="5" id="KW-0479">Metal-binding</keyword>
<keyword evidence="6" id="KW-0378">Hydrolase</keyword>
<dbReference type="GO" id="GO:0004518">
    <property type="term" value="F:nuclease activity"/>
    <property type="evidence" value="ECO:0007669"/>
    <property type="project" value="UniProtKB-KW"/>
</dbReference>
<dbReference type="GO" id="GO:0046872">
    <property type="term" value="F:metal ion binding"/>
    <property type="evidence" value="ECO:0007669"/>
    <property type="project" value="UniProtKB-KW"/>
</dbReference>
<dbReference type="Pfam" id="PF13359">
    <property type="entry name" value="DDE_Tnp_4"/>
    <property type="match status" value="1"/>
</dbReference>
<evidence type="ECO:0000256" key="6">
    <source>
        <dbReference type="ARBA" id="ARBA00022801"/>
    </source>
</evidence>
<evidence type="ECO:0000256" key="7">
    <source>
        <dbReference type="ARBA" id="ARBA00023242"/>
    </source>
</evidence>
<name>A0A0L0UQW7_9BASI</name>
<dbReference type="AlphaFoldDB" id="A0A0L0UQW7"/>
<dbReference type="Proteomes" id="UP000054564">
    <property type="component" value="Unassembled WGS sequence"/>
</dbReference>
<dbReference type="InterPro" id="IPR027806">
    <property type="entry name" value="HARBI1_dom"/>
</dbReference>
<dbReference type="STRING" id="1165861.A0A0L0UQW7"/>
<evidence type="ECO:0000256" key="2">
    <source>
        <dbReference type="ARBA" id="ARBA00004123"/>
    </source>
</evidence>
<evidence type="ECO:0000313" key="9">
    <source>
        <dbReference type="EMBL" id="KNE89365.1"/>
    </source>
</evidence>
<accession>A0A0L0UQW7</accession>
<gene>
    <name evidence="9" type="ORF">PSTG_17173</name>
</gene>
<proteinExistence type="inferred from homology"/>
<dbReference type="GO" id="GO:0005634">
    <property type="term" value="C:nucleus"/>
    <property type="evidence" value="ECO:0007669"/>
    <property type="project" value="UniProtKB-SubCell"/>
</dbReference>
<evidence type="ECO:0000313" key="10">
    <source>
        <dbReference type="Proteomes" id="UP000054564"/>
    </source>
</evidence>
<keyword evidence="7" id="KW-0539">Nucleus</keyword>
<organism evidence="9 10">
    <name type="scientific">Puccinia striiformis f. sp. tritici PST-78</name>
    <dbReference type="NCBI Taxonomy" id="1165861"/>
    <lineage>
        <taxon>Eukaryota</taxon>
        <taxon>Fungi</taxon>
        <taxon>Dikarya</taxon>
        <taxon>Basidiomycota</taxon>
        <taxon>Pucciniomycotina</taxon>
        <taxon>Pucciniomycetes</taxon>
        <taxon>Pucciniales</taxon>
        <taxon>Pucciniaceae</taxon>
        <taxon>Puccinia</taxon>
    </lineage>
</organism>
<comment type="caution">
    <text evidence="9">The sequence shown here is derived from an EMBL/GenBank/DDBJ whole genome shotgun (WGS) entry which is preliminary data.</text>
</comment>
<dbReference type="PANTHER" id="PTHR22930:SF259">
    <property type="entry name" value="OS08G0106900 PROTEIN"/>
    <property type="match status" value="1"/>
</dbReference>
<keyword evidence="10" id="KW-1185">Reference proteome</keyword>
<sequence length="267" mass="29883">METSDNEPYYSDGGKATLARFLLNKARPELFREVTSLERPTFNALVTTTRCGKLLLNTIVDCLLYKGMPCHSQLHYIMHNMCADEFGPRYFHDVLDALVSLYPKYVNLNSTGGTPERLLDPKYEPFKKCLGALAGVFIPATIPADQQAPYRNRKGFIAQNVLAVVNFNFEFVYLLAGWEGSAHDGTVLADTFQKDFVIPHGKFYLADAGYGLQKGILTPFRAVRYHLKEQARAGLRPANPKELYNLRHASTTGMPHPAPSTHSARVL</sequence>
<evidence type="ECO:0000256" key="4">
    <source>
        <dbReference type="ARBA" id="ARBA00022722"/>
    </source>
</evidence>
<reference evidence="10" key="1">
    <citation type="submission" date="2014-03" db="EMBL/GenBank/DDBJ databases">
        <title>The Genome Sequence of Puccinia striiformis f. sp. tritici PST-78.</title>
        <authorList>
            <consortium name="The Broad Institute Genome Sequencing Platform"/>
            <person name="Cuomo C."/>
            <person name="Hulbert S."/>
            <person name="Chen X."/>
            <person name="Walker B."/>
            <person name="Young S.K."/>
            <person name="Zeng Q."/>
            <person name="Gargeya S."/>
            <person name="Fitzgerald M."/>
            <person name="Haas B."/>
            <person name="Abouelleil A."/>
            <person name="Alvarado L."/>
            <person name="Arachchi H.M."/>
            <person name="Berlin A.M."/>
            <person name="Chapman S.B."/>
            <person name="Goldberg J."/>
            <person name="Griggs A."/>
            <person name="Gujja S."/>
            <person name="Hansen M."/>
            <person name="Howarth C."/>
            <person name="Imamovic A."/>
            <person name="Larimer J."/>
            <person name="McCowan C."/>
            <person name="Montmayeur A."/>
            <person name="Murphy C."/>
            <person name="Neiman D."/>
            <person name="Pearson M."/>
            <person name="Priest M."/>
            <person name="Roberts A."/>
            <person name="Saif S."/>
            <person name="Shea T."/>
            <person name="Sisk P."/>
            <person name="Sykes S."/>
            <person name="Wortman J."/>
            <person name="Nusbaum C."/>
            <person name="Birren B."/>
        </authorList>
    </citation>
    <scope>NUCLEOTIDE SEQUENCE [LARGE SCALE GENOMIC DNA]</scope>
    <source>
        <strain evidence="10">race PST-78</strain>
    </source>
</reference>
<comment type="similarity">
    <text evidence="3">Belongs to the HARBI1 family.</text>
</comment>
<dbReference type="PANTHER" id="PTHR22930">
    <property type="match status" value="1"/>
</dbReference>
<evidence type="ECO:0000256" key="3">
    <source>
        <dbReference type="ARBA" id="ARBA00006958"/>
    </source>
</evidence>
<comment type="subcellular location">
    <subcellularLocation>
        <location evidence="2">Nucleus</location>
    </subcellularLocation>
</comment>
<dbReference type="GO" id="GO:0016787">
    <property type="term" value="F:hydrolase activity"/>
    <property type="evidence" value="ECO:0007669"/>
    <property type="project" value="UniProtKB-KW"/>
</dbReference>
<feature type="domain" description="DDE Tnp4" evidence="8">
    <location>
        <begin position="137"/>
        <end position="251"/>
    </location>
</feature>
<comment type="cofactor">
    <cofactor evidence="1">
        <name>a divalent metal cation</name>
        <dbReference type="ChEBI" id="CHEBI:60240"/>
    </cofactor>
</comment>
<dbReference type="InterPro" id="IPR045249">
    <property type="entry name" value="HARBI1-like"/>
</dbReference>
<evidence type="ECO:0000259" key="8">
    <source>
        <dbReference type="Pfam" id="PF13359"/>
    </source>
</evidence>